<dbReference type="PANTHER" id="PTHR45982">
    <property type="entry name" value="REGULATOR OF CHROMOSOME CONDENSATION"/>
    <property type="match status" value="1"/>
</dbReference>
<name>A0ABN6SD57_9BIFI</name>
<evidence type="ECO:0000256" key="3">
    <source>
        <dbReference type="SAM" id="MobiDB-lite"/>
    </source>
</evidence>
<protein>
    <recommendedName>
        <fullName evidence="4">RCC1-like domain-containing protein</fullName>
    </recommendedName>
</protein>
<sequence length="1075" mass="113217">MRYTQISANLHNLALGKDGYIYAWGWNGHGQLGDGSSTNRSLPVRVQTPEGVHFTQISAGSLHSLALGDDHNIYAWGSNYSGQLGTAANAGTQTPNPIPVKVTGGSLPADAITSISADNNYSMALDNQGHVHTWGDNKYGPLGNATNSGTNNPNPTPTQITSGSLASATITSISAGDEHALALDNQGRVHAWGSNTRGELGNTTNNGLHVPNPTPTPVTTGSLASATITSISAGGYFSTALDNQGHIHAWGYNAMGVLGNGSTDSTSANPTPSTITASSLNGSFITKISTSTYHVVALDNQGRVYAWGSNNNNQIGINNSNGNILSSPTLITTGSLADSGISITDIGAGAIHSVALDSQGVAYAWGSNVYSQLGDGNTGSLGSGRYTPQEVSGTKYVVNTASFGSNAVTSKTIDSTSGAWNMDVPKSGPGAVNVTVNYHLEGIDSGGHISSTNAGTGSLTFHYTYTAIYKVTFNLGGAPGTPPAAQAVFTDDLRPVNFPDPTPSWEHHWFIGWADSSGKLWDFSKTVNSNMTLTAKWEAWKFGMSSTGGPPYGGESVSITSPEPPQGLRYTQISGGSAHTLAIASDGNTYAWGSNGRGELGNGNNTDSNLPVRVHTPAGVHFTKIWADNWKSYALGDDNNAYSWGWNNSGILGDGTTIDRNEPVKVSPGELTPGTHFTELSIGLVHVMALANDHTIYTWGNNDGAGILGQGSLRGTRTTPGKIHQGELNPGTYYVQISASAYTCAALTNDHVVYTWGHNGWGQLGNGQQGAVSEPKKISQGELDPSTYYTRISCGGIHCLALANDNTLYAWGDDNNGRLGDGDPSRSNKFTPVKASRGELNPGTYFVDISSGWEFSAGVTNDNTLYTWGGNDYGQLGNGESGRANENHRLVPSKIEQGEHTQSNKYKTVIAGYYHTIAIDEDGNIYSWGCNSNGQLGNGSNGTGNTYPPNPAVDKTTPAKTGKQKLAVTSVAFDQTEANPAPVWDSAKKVWQLTVPAHPAGLVDAKIRWTLGSDPQDDYPLPYTYGMIMPKAGAFPTRRLAGRGILLATTLTALTLTTHHLTHPKRHPHPRHHPA</sequence>
<dbReference type="InterPro" id="IPR000408">
    <property type="entry name" value="Reg_chr_condens"/>
</dbReference>
<dbReference type="Gene3D" id="2.130.10.30">
    <property type="entry name" value="Regulator of chromosome condensation 1/beta-lactamase-inhibitor protein II"/>
    <property type="match status" value="4"/>
</dbReference>
<keyword evidence="6" id="KW-1185">Reference proteome</keyword>
<dbReference type="PROSITE" id="PS00626">
    <property type="entry name" value="RCC1_2"/>
    <property type="match status" value="3"/>
</dbReference>
<dbReference type="RefSeq" id="WP_317643045.1">
    <property type="nucleotide sequence ID" value="NZ_AP026800.1"/>
</dbReference>
<feature type="compositionally biased region" description="Low complexity" evidence="3">
    <location>
        <begin position="150"/>
        <end position="162"/>
    </location>
</feature>
<proteinExistence type="predicted"/>
<feature type="compositionally biased region" description="Polar residues" evidence="3">
    <location>
        <begin position="193"/>
        <end position="207"/>
    </location>
</feature>
<gene>
    <name evidence="5" type="ORF">KIMH_01260</name>
</gene>
<evidence type="ECO:0000313" key="5">
    <source>
        <dbReference type="EMBL" id="BDR54015.1"/>
    </source>
</evidence>
<dbReference type="InterPro" id="IPR011043">
    <property type="entry name" value="Gal_Oxase/kelch_b-propeller"/>
</dbReference>
<keyword evidence="1" id="KW-0344">Guanine-nucleotide releasing factor</keyword>
<dbReference type="InterPro" id="IPR009091">
    <property type="entry name" value="RCC1/BLIP-II"/>
</dbReference>
<evidence type="ECO:0000256" key="2">
    <source>
        <dbReference type="ARBA" id="ARBA00022737"/>
    </source>
</evidence>
<evidence type="ECO:0000256" key="1">
    <source>
        <dbReference type="ARBA" id="ARBA00022658"/>
    </source>
</evidence>
<evidence type="ECO:0000259" key="4">
    <source>
        <dbReference type="Pfam" id="PF25390"/>
    </source>
</evidence>
<dbReference type="Pfam" id="PF00415">
    <property type="entry name" value="RCC1"/>
    <property type="match status" value="2"/>
</dbReference>
<feature type="domain" description="RCC1-like" evidence="4">
    <location>
        <begin position="110"/>
        <end position="406"/>
    </location>
</feature>
<feature type="domain" description="RCC1-like" evidence="4">
    <location>
        <begin position="668"/>
        <end position="950"/>
    </location>
</feature>
<dbReference type="InterPro" id="IPR051553">
    <property type="entry name" value="Ran_GTPase-activating"/>
</dbReference>
<dbReference type="PANTHER" id="PTHR45982:SF1">
    <property type="entry name" value="REGULATOR OF CHROMOSOME CONDENSATION"/>
    <property type="match status" value="1"/>
</dbReference>
<dbReference type="Proteomes" id="UP001321748">
    <property type="component" value="Chromosome"/>
</dbReference>
<dbReference type="PROSITE" id="PS50012">
    <property type="entry name" value="RCC1_3"/>
    <property type="match status" value="14"/>
</dbReference>
<feature type="region of interest" description="Disordered" evidence="3">
    <location>
        <begin position="142"/>
        <end position="162"/>
    </location>
</feature>
<dbReference type="PRINTS" id="PR00633">
    <property type="entry name" value="RCCNDNSATION"/>
</dbReference>
<keyword evidence="2" id="KW-0677">Repeat</keyword>
<organism evidence="5 6">
    <name type="scientific">Bombiscardovia apis</name>
    <dbReference type="NCBI Taxonomy" id="2932182"/>
    <lineage>
        <taxon>Bacteria</taxon>
        <taxon>Bacillati</taxon>
        <taxon>Actinomycetota</taxon>
        <taxon>Actinomycetes</taxon>
        <taxon>Bifidobacteriales</taxon>
        <taxon>Bifidobacteriaceae</taxon>
        <taxon>Bombiscardovia</taxon>
    </lineage>
</organism>
<dbReference type="SUPFAM" id="SSF50965">
    <property type="entry name" value="Galactose oxidase, central domain"/>
    <property type="match status" value="1"/>
</dbReference>
<accession>A0ABN6SD57</accession>
<dbReference type="InterPro" id="IPR058923">
    <property type="entry name" value="RCC1-like_dom"/>
</dbReference>
<evidence type="ECO:0000313" key="6">
    <source>
        <dbReference type="Proteomes" id="UP001321748"/>
    </source>
</evidence>
<reference evidence="5 6" key="1">
    <citation type="journal article" date="2023" name="Microbiol. Spectr.">
        <title>Symbiosis of Carpenter Bees with Uncharacterized Lactic Acid Bacteria Showing NAD Auxotrophy.</title>
        <authorList>
            <person name="Kawasaki S."/>
            <person name="Ozawa K."/>
            <person name="Mori T."/>
            <person name="Yamamoto A."/>
            <person name="Ito M."/>
            <person name="Ohkuma M."/>
            <person name="Sakamoto M."/>
            <person name="Matsutani M."/>
        </authorList>
    </citation>
    <scope>NUCLEOTIDE SEQUENCE [LARGE SCALE GENOMIC DNA]</scope>
    <source>
        <strain evidence="5 6">KimH</strain>
    </source>
</reference>
<dbReference type="SUPFAM" id="SSF50985">
    <property type="entry name" value="RCC1/BLIP-II"/>
    <property type="match status" value="2"/>
</dbReference>
<dbReference type="EMBL" id="AP026800">
    <property type="protein sequence ID" value="BDR54015.1"/>
    <property type="molecule type" value="Genomic_DNA"/>
</dbReference>
<feature type="region of interest" description="Disordered" evidence="3">
    <location>
        <begin position="192"/>
        <end position="215"/>
    </location>
</feature>
<dbReference type="Pfam" id="PF25390">
    <property type="entry name" value="WD40_RLD"/>
    <property type="match status" value="2"/>
</dbReference>